<gene>
    <name evidence="8" type="ORF">KSP40_PGU000073</name>
</gene>
<dbReference type="PANTHER" id="PTHR45650">
    <property type="entry name" value="GDSL-LIKE LIPASE/ACYLHYDROLASE-RELATED"/>
    <property type="match status" value="1"/>
</dbReference>
<proteinExistence type="inferred from homology"/>
<evidence type="ECO:0000256" key="4">
    <source>
        <dbReference type="ARBA" id="ARBA00022729"/>
    </source>
</evidence>
<comment type="caution">
    <text evidence="8">The sequence shown here is derived from an EMBL/GenBank/DDBJ whole genome shotgun (WGS) entry which is preliminary data.</text>
</comment>
<dbReference type="InterPro" id="IPR036514">
    <property type="entry name" value="SGNH_hydro_sf"/>
</dbReference>
<keyword evidence="5" id="KW-0378">Hydrolase</keyword>
<evidence type="ECO:0000256" key="2">
    <source>
        <dbReference type="ARBA" id="ARBA00008668"/>
    </source>
</evidence>
<comment type="subcellular location">
    <subcellularLocation>
        <location evidence="1">Secreted</location>
    </subcellularLocation>
</comment>
<keyword evidence="7" id="KW-0443">Lipid metabolism</keyword>
<dbReference type="Proteomes" id="UP001412067">
    <property type="component" value="Unassembled WGS sequence"/>
</dbReference>
<keyword evidence="9" id="KW-1185">Reference proteome</keyword>
<protein>
    <submittedName>
        <fullName evidence="8">GDSL esterase/lipase</fullName>
    </submittedName>
</protein>
<dbReference type="EMBL" id="JBBWWR010000017">
    <property type="protein sequence ID" value="KAK8945455.1"/>
    <property type="molecule type" value="Genomic_DNA"/>
</dbReference>
<comment type="similarity">
    <text evidence="2">Belongs to the 'GDSL' lipolytic enzyme family.</text>
</comment>
<keyword evidence="4" id="KW-0732">Signal</keyword>
<accession>A0ABR2LMH7</accession>
<keyword evidence="6" id="KW-0442">Lipid degradation</keyword>
<dbReference type="Gene3D" id="3.40.50.1110">
    <property type="entry name" value="SGNH hydrolase"/>
    <property type="match status" value="1"/>
</dbReference>
<reference evidence="8 9" key="1">
    <citation type="journal article" date="2022" name="Nat. Plants">
        <title>Genomes of leafy and leafless Platanthera orchids illuminate the evolution of mycoheterotrophy.</title>
        <authorList>
            <person name="Li M.H."/>
            <person name="Liu K.W."/>
            <person name="Li Z."/>
            <person name="Lu H.C."/>
            <person name="Ye Q.L."/>
            <person name="Zhang D."/>
            <person name="Wang J.Y."/>
            <person name="Li Y.F."/>
            <person name="Zhong Z.M."/>
            <person name="Liu X."/>
            <person name="Yu X."/>
            <person name="Liu D.K."/>
            <person name="Tu X.D."/>
            <person name="Liu B."/>
            <person name="Hao Y."/>
            <person name="Liao X.Y."/>
            <person name="Jiang Y.T."/>
            <person name="Sun W.H."/>
            <person name="Chen J."/>
            <person name="Chen Y.Q."/>
            <person name="Ai Y."/>
            <person name="Zhai J.W."/>
            <person name="Wu S.S."/>
            <person name="Zhou Z."/>
            <person name="Hsiao Y.Y."/>
            <person name="Wu W.L."/>
            <person name="Chen Y.Y."/>
            <person name="Lin Y.F."/>
            <person name="Hsu J.L."/>
            <person name="Li C.Y."/>
            <person name="Wang Z.W."/>
            <person name="Zhao X."/>
            <person name="Zhong W.Y."/>
            <person name="Ma X.K."/>
            <person name="Ma L."/>
            <person name="Huang J."/>
            <person name="Chen G.Z."/>
            <person name="Huang M.Z."/>
            <person name="Huang L."/>
            <person name="Peng D.H."/>
            <person name="Luo Y.B."/>
            <person name="Zou S.Q."/>
            <person name="Chen S.P."/>
            <person name="Lan S."/>
            <person name="Tsai W.C."/>
            <person name="Van de Peer Y."/>
            <person name="Liu Z.J."/>
        </authorList>
    </citation>
    <scope>NUCLEOTIDE SEQUENCE [LARGE SCALE GENOMIC DNA]</scope>
    <source>
        <strain evidence="8">Lor288</strain>
    </source>
</reference>
<evidence type="ECO:0000256" key="3">
    <source>
        <dbReference type="ARBA" id="ARBA00022525"/>
    </source>
</evidence>
<keyword evidence="3" id="KW-0964">Secreted</keyword>
<evidence type="ECO:0000313" key="9">
    <source>
        <dbReference type="Proteomes" id="UP001412067"/>
    </source>
</evidence>
<evidence type="ECO:0000313" key="8">
    <source>
        <dbReference type="EMBL" id="KAK8945455.1"/>
    </source>
</evidence>
<evidence type="ECO:0000256" key="7">
    <source>
        <dbReference type="ARBA" id="ARBA00023098"/>
    </source>
</evidence>
<evidence type="ECO:0000256" key="1">
    <source>
        <dbReference type="ARBA" id="ARBA00004613"/>
    </source>
</evidence>
<dbReference type="InterPro" id="IPR051238">
    <property type="entry name" value="GDSL_esterase/lipase"/>
</dbReference>
<name>A0ABR2LMH7_9ASPA</name>
<evidence type="ECO:0000256" key="6">
    <source>
        <dbReference type="ARBA" id="ARBA00022963"/>
    </source>
</evidence>
<sequence length="68" mass="7682">MKITTPCPNREEYVFWDAFHVTEKVNVILVTRAFNGSGDVVYLINIQLLAIAEPPRKEAGKPKMSYGN</sequence>
<organism evidence="8 9">
    <name type="scientific">Platanthera guangdongensis</name>
    <dbReference type="NCBI Taxonomy" id="2320717"/>
    <lineage>
        <taxon>Eukaryota</taxon>
        <taxon>Viridiplantae</taxon>
        <taxon>Streptophyta</taxon>
        <taxon>Embryophyta</taxon>
        <taxon>Tracheophyta</taxon>
        <taxon>Spermatophyta</taxon>
        <taxon>Magnoliopsida</taxon>
        <taxon>Liliopsida</taxon>
        <taxon>Asparagales</taxon>
        <taxon>Orchidaceae</taxon>
        <taxon>Orchidoideae</taxon>
        <taxon>Orchideae</taxon>
        <taxon>Orchidinae</taxon>
        <taxon>Platanthera</taxon>
    </lineage>
</organism>
<evidence type="ECO:0000256" key="5">
    <source>
        <dbReference type="ARBA" id="ARBA00022801"/>
    </source>
</evidence>
<dbReference type="PANTHER" id="PTHR45650:SF22">
    <property type="entry name" value="OS05G0419800 PROTEIN"/>
    <property type="match status" value="1"/>
</dbReference>